<dbReference type="AlphaFoldDB" id="D7SUF6"/>
<dbReference type="Proteomes" id="UP000009183">
    <property type="component" value="Chromosome 4"/>
</dbReference>
<evidence type="ECO:0000313" key="1">
    <source>
        <dbReference type="EMBL" id="CBI20905.3"/>
    </source>
</evidence>
<keyword evidence="2" id="KW-1185">Reference proteome</keyword>
<dbReference type="HOGENOM" id="CLU_3225677_0_0_1"/>
<evidence type="ECO:0000313" key="2">
    <source>
        <dbReference type="Proteomes" id="UP000009183"/>
    </source>
</evidence>
<proteinExistence type="predicted"/>
<dbReference type="EMBL" id="FN595231">
    <property type="protein sequence ID" value="CBI20905.3"/>
    <property type="molecule type" value="Genomic_DNA"/>
</dbReference>
<sequence>MLLYLLRITGSWPCQILQCRGLCKISCYPTRWRMEVLSMPARLC</sequence>
<name>D7SUF6_VITVI</name>
<reference evidence="2" key="1">
    <citation type="journal article" date="2007" name="Nature">
        <title>The grapevine genome sequence suggests ancestral hexaploidization in major angiosperm phyla.</title>
        <authorList>
            <consortium name="The French-Italian Public Consortium for Grapevine Genome Characterization."/>
            <person name="Jaillon O."/>
            <person name="Aury J.-M."/>
            <person name="Noel B."/>
            <person name="Policriti A."/>
            <person name="Clepet C."/>
            <person name="Casagrande A."/>
            <person name="Choisne N."/>
            <person name="Aubourg S."/>
            <person name="Vitulo N."/>
            <person name="Jubin C."/>
            <person name="Vezzi A."/>
            <person name="Legeai F."/>
            <person name="Hugueney P."/>
            <person name="Dasilva C."/>
            <person name="Horner D."/>
            <person name="Mica E."/>
            <person name="Jublot D."/>
            <person name="Poulain J."/>
            <person name="Bruyere C."/>
            <person name="Billault A."/>
            <person name="Segurens B."/>
            <person name="Gouyvenoux M."/>
            <person name="Ugarte E."/>
            <person name="Cattonaro F."/>
            <person name="Anthouard V."/>
            <person name="Vico V."/>
            <person name="Del Fabbro C."/>
            <person name="Alaux M."/>
            <person name="Di Gaspero G."/>
            <person name="Dumas V."/>
            <person name="Felice N."/>
            <person name="Paillard S."/>
            <person name="Juman I."/>
            <person name="Moroldo M."/>
            <person name="Scalabrin S."/>
            <person name="Canaguier A."/>
            <person name="Le Clainche I."/>
            <person name="Malacrida G."/>
            <person name="Durand E."/>
            <person name="Pesole G."/>
            <person name="Laucou V."/>
            <person name="Chatelet P."/>
            <person name="Merdinoglu D."/>
            <person name="Delledonne M."/>
            <person name="Pezzotti M."/>
            <person name="Lecharny A."/>
            <person name="Scarpelli C."/>
            <person name="Artiguenave F."/>
            <person name="Pe M.E."/>
            <person name="Valle G."/>
            <person name="Morgante M."/>
            <person name="Caboche M."/>
            <person name="Adam-Blondon A.-F."/>
            <person name="Weissenbach J."/>
            <person name="Quetier F."/>
            <person name="Wincker P."/>
        </authorList>
    </citation>
    <scope>NUCLEOTIDE SEQUENCE [LARGE SCALE GENOMIC DNA]</scope>
    <source>
        <strain evidence="2">cv. Pinot noir / PN40024</strain>
    </source>
</reference>
<organism evidence="1 2">
    <name type="scientific">Vitis vinifera</name>
    <name type="common">Grape</name>
    <dbReference type="NCBI Taxonomy" id="29760"/>
    <lineage>
        <taxon>Eukaryota</taxon>
        <taxon>Viridiplantae</taxon>
        <taxon>Streptophyta</taxon>
        <taxon>Embryophyta</taxon>
        <taxon>Tracheophyta</taxon>
        <taxon>Spermatophyta</taxon>
        <taxon>Magnoliopsida</taxon>
        <taxon>eudicotyledons</taxon>
        <taxon>Gunneridae</taxon>
        <taxon>Pentapetalae</taxon>
        <taxon>rosids</taxon>
        <taxon>Vitales</taxon>
        <taxon>Vitaceae</taxon>
        <taxon>Viteae</taxon>
        <taxon>Vitis</taxon>
    </lineage>
</organism>
<dbReference type="InParanoid" id="D7SUF6"/>
<protein>
    <submittedName>
        <fullName evidence="1">Uncharacterized protein</fullName>
    </submittedName>
</protein>
<accession>D7SUF6</accession>
<dbReference type="PaxDb" id="29760-VIT_04s0008g03970.t01"/>
<gene>
    <name evidence="1" type="ordered locus">VIT_04s0008g03970</name>
</gene>